<dbReference type="Proteomes" id="UP001208534">
    <property type="component" value="Unassembled WGS sequence"/>
</dbReference>
<dbReference type="AlphaFoldDB" id="A0AAW5RAR2"/>
<reference evidence="1" key="1">
    <citation type="submission" date="2021-06" db="EMBL/GenBank/DDBJ databases">
        <title>Propagation of a rapidly emergent carbapenem-resistant Acinetobacter baumannii lineage by various extra-hospital transmission networks.</title>
        <authorList>
            <person name="Calix J."/>
        </authorList>
    </citation>
    <scope>NUCLEOTIDE SEQUENCE</scope>
    <source>
        <strain evidence="1">WU_MDCI_Aw63</strain>
    </source>
</reference>
<organism evidence="1 2">
    <name type="scientific">Acinetobacter junii</name>
    <dbReference type="NCBI Taxonomy" id="40215"/>
    <lineage>
        <taxon>Bacteria</taxon>
        <taxon>Pseudomonadati</taxon>
        <taxon>Pseudomonadota</taxon>
        <taxon>Gammaproteobacteria</taxon>
        <taxon>Moraxellales</taxon>
        <taxon>Moraxellaceae</taxon>
        <taxon>Acinetobacter</taxon>
    </lineage>
</organism>
<proteinExistence type="predicted"/>
<evidence type="ECO:0000313" key="1">
    <source>
        <dbReference type="EMBL" id="MCU4397804.1"/>
    </source>
</evidence>
<comment type="caution">
    <text evidence="1">The sequence shown here is derived from an EMBL/GenBank/DDBJ whole genome shotgun (WGS) entry which is preliminary data.</text>
</comment>
<protein>
    <submittedName>
        <fullName evidence="1">Uncharacterized protein</fullName>
    </submittedName>
</protein>
<dbReference type="RefSeq" id="WP_005402886.1">
    <property type="nucleotide sequence ID" value="NZ_BKFQ01000023.1"/>
</dbReference>
<accession>A0AAW5RAR2</accession>
<name>A0AAW5RAR2_ACIJU</name>
<sequence>MKNCKHCEAEELIKSYGGLAEAKAYMTRYFKLNGAFRKDYPKTGKFITQQMSALQNAIAVMEQSQ</sequence>
<dbReference type="EMBL" id="JAHPRE010000055">
    <property type="protein sequence ID" value="MCU4397804.1"/>
    <property type="molecule type" value="Genomic_DNA"/>
</dbReference>
<evidence type="ECO:0000313" key="2">
    <source>
        <dbReference type="Proteomes" id="UP001208534"/>
    </source>
</evidence>
<gene>
    <name evidence="1" type="ORF">KTH64_12755</name>
</gene>